<gene>
    <name evidence="1" type="ORF">PVK06_013236</name>
</gene>
<dbReference type="Proteomes" id="UP001358586">
    <property type="component" value="Chromosome 4"/>
</dbReference>
<dbReference type="PANTHER" id="PTHR35218">
    <property type="entry name" value="RNASE H DOMAIN-CONTAINING PROTEIN"/>
    <property type="match status" value="1"/>
</dbReference>
<comment type="caution">
    <text evidence="1">The sequence shown here is derived from an EMBL/GenBank/DDBJ whole genome shotgun (WGS) entry which is preliminary data.</text>
</comment>
<protein>
    <submittedName>
        <fullName evidence="1">Uncharacterized protein</fullName>
    </submittedName>
</protein>
<organism evidence="1 2">
    <name type="scientific">Gossypium arboreum</name>
    <name type="common">Tree cotton</name>
    <name type="synonym">Gossypium nanking</name>
    <dbReference type="NCBI Taxonomy" id="29729"/>
    <lineage>
        <taxon>Eukaryota</taxon>
        <taxon>Viridiplantae</taxon>
        <taxon>Streptophyta</taxon>
        <taxon>Embryophyta</taxon>
        <taxon>Tracheophyta</taxon>
        <taxon>Spermatophyta</taxon>
        <taxon>Magnoliopsida</taxon>
        <taxon>eudicotyledons</taxon>
        <taxon>Gunneridae</taxon>
        <taxon>Pentapetalae</taxon>
        <taxon>rosids</taxon>
        <taxon>malvids</taxon>
        <taxon>Malvales</taxon>
        <taxon>Malvaceae</taxon>
        <taxon>Malvoideae</taxon>
        <taxon>Gossypium</taxon>
    </lineage>
</organism>
<dbReference type="EMBL" id="JARKNE010000004">
    <property type="protein sequence ID" value="KAK5837426.1"/>
    <property type="molecule type" value="Genomic_DNA"/>
</dbReference>
<evidence type="ECO:0000313" key="2">
    <source>
        <dbReference type="Proteomes" id="UP001358586"/>
    </source>
</evidence>
<accession>A0ABR0QEE6</accession>
<keyword evidence="2" id="KW-1185">Reference proteome</keyword>
<sequence>MTGNGVQRRERENSTWRRARDRKTLMWLNRRNLRERMDETLPSQDNQSSYMEVNQEMRTRRNALGSSNPRSDWKPGSHFYLSSTYAAISESPLLSMASSCPERPKQCGRWPIVHGDSEGKIGTGCDGSSPEKASDISLRASGQSENLYFSIRVEPSTQGAESPTNSTHNNLWHCRVAHHHEFRQSVWDMVRFYDPHLMIITGTRACIGDVRNIVDNLPFDGCMDTRTIGYQDGIWLLWKSNMVTVEEPCSTEQETHALVKVRASSISWLLSAVHASPRLAERKLSRFYWSMKEYQEILDQEADLGIMKSRVEWLVEDKLEWSFIKKKNLELFDFPCNWRNLILDCISSSTLLVLNGEQLPMVEPSRVIRQGDLLSPYLFIKCMEFLSLQTHKACEEKRWKPIRASRSDPKISGQGKNTGHM</sequence>
<evidence type="ECO:0000313" key="1">
    <source>
        <dbReference type="EMBL" id="KAK5837426.1"/>
    </source>
</evidence>
<dbReference type="PANTHER" id="PTHR35218:SF7">
    <property type="entry name" value="ENDONUCLEASE_EXONUCLEASE_PHOSPHATASE"/>
    <property type="match status" value="1"/>
</dbReference>
<reference evidence="1 2" key="1">
    <citation type="submission" date="2023-03" db="EMBL/GenBank/DDBJ databases">
        <title>WGS of Gossypium arboreum.</title>
        <authorList>
            <person name="Yu D."/>
        </authorList>
    </citation>
    <scope>NUCLEOTIDE SEQUENCE [LARGE SCALE GENOMIC DNA]</scope>
    <source>
        <tissue evidence="1">Leaf</tissue>
    </source>
</reference>
<proteinExistence type="predicted"/>
<name>A0ABR0QEE6_GOSAR</name>